<reference evidence="15" key="1">
    <citation type="submission" date="2017-09" db="EMBL/GenBank/DDBJ databases">
        <title>Depth-based differentiation of microbial function through sediment-hosted aquifers and enrichment of novel symbionts in the deep terrestrial subsurface.</title>
        <authorList>
            <person name="Probst A.J."/>
            <person name="Ladd B."/>
            <person name="Jarett J.K."/>
            <person name="Geller-Mcgrath D.E."/>
            <person name="Sieber C.M.K."/>
            <person name="Emerson J.B."/>
            <person name="Anantharaman K."/>
            <person name="Thomas B.C."/>
            <person name="Malmstrom R."/>
            <person name="Stieglmeier M."/>
            <person name="Klingl A."/>
            <person name="Woyke T."/>
            <person name="Ryan C.M."/>
            <person name="Banfield J.F."/>
        </authorList>
    </citation>
    <scope>NUCLEOTIDE SEQUENCE [LARGE SCALE GENOMIC DNA]</scope>
</reference>
<dbReference type="PRINTS" id="PR01040">
    <property type="entry name" value="TRNASYNTHTYR"/>
</dbReference>
<dbReference type="InterPro" id="IPR024088">
    <property type="entry name" value="Tyr-tRNA-ligase_bac-type"/>
</dbReference>
<keyword evidence="2 10" id="KW-0963">Cytoplasm</keyword>
<feature type="coiled-coil region" evidence="12">
    <location>
        <begin position="331"/>
        <end position="358"/>
    </location>
</feature>
<comment type="caution">
    <text evidence="10">Lacks conserved residue(s) required for the propagation of feature annotation.</text>
</comment>
<keyword evidence="8 10" id="KW-0030">Aminoacyl-tRNA synthetase</keyword>
<dbReference type="InterPro" id="IPR002305">
    <property type="entry name" value="aa-tRNA-synth_Ic"/>
</dbReference>
<dbReference type="Pfam" id="PF00579">
    <property type="entry name" value="tRNA-synt_1b"/>
    <property type="match status" value="1"/>
</dbReference>
<comment type="subunit">
    <text evidence="1 10">Homodimer.</text>
</comment>
<dbReference type="InterPro" id="IPR024108">
    <property type="entry name" value="Tyr-tRNA-ligase_bac_2"/>
</dbReference>
<dbReference type="AlphaFoldDB" id="A0A2M6WL58"/>
<feature type="domain" description="RNA-binding S4" evidence="13">
    <location>
        <begin position="372"/>
        <end position="434"/>
    </location>
</feature>
<organism evidence="14 15">
    <name type="scientific">Candidatus Falkowbacteria bacterium CG10_big_fil_rev_8_21_14_0_10_43_11</name>
    <dbReference type="NCBI Taxonomy" id="1974568"/>
    <lineage>
        <taxon>Bacteria</taxon>
        <taxon>Candidatus Falkowiibacteriota</taxon>
    </lineage>
</organism>
<dbReference type="HAMAP" id="MF_02007">
    <property type="entry name" value="Tyr_tRNA_synth_type2"/>
    <property type="match status" value="1"/>
</dbReference>
<dbReference type="InterPro" id="IPR036986">
    <property type="entry name" value="S4_RNA-bd_sf"/>
</dbReference>
<dbReference type="GO" id="GO:0006437">
    <property type="term" value="P:tyrosyl-tRNA aminoacylation"/>
    <property type="evidence" value="ECO:0007669"/>
    <property type="project" value="UniProtKB-UniRule"/>
</dbReference>
<accession>A0A2M6WL58</accession>
<dbReference type="InterPro" id="IPR002307">
    <property type="entry name" value="Tyr-tRNA-ligase"/>
</dbReference>
<evidence type="ECO:0000259" key="13">
    <source>
        <dbReference type="SMART" id="SM00363"/>
    </source>
</evidence>
<evidence type="ECO:0000256" key="8">
    <source>
        <dbReference type="ARBA" id="ARBA00023146"/>
    </source>
</evidence>
<dbReference type="GO" id="GO:0005829">
    <property type="term" value="C:cytosol"/>
    <property type="evidence" value="ECO:0007669"/>
    <property type="project" value="TreeGrafter"/>
</dbReference>
<keyword evidence="5 10" id="KW-0067">ATP-binding</keyword>
<keyword evidence="3 10" id="KW-0436">Ligase</keyword>
<evidence type="ECO:0000256" key="6">
    <source>
        <dbReference type="ARBA" id="ARBA00022884"/>
    </source>
</evidence>
<dbReference type="FunFam" id="3.40.50.620:FF:000061">
    <property type="entry name" value="Tyrosine--tRNA ligase"/>
    <property type="match status" value="1"/>
</dbReference>
<dbReference type="InterPro" id="IPR002942">
    <property type="entry name" value="S4_RNA-bd"/>
</dbReference>
<dbReference type="EC" id="6.1.1.1" evidence="10"/>
<dbReference type="Gene3D" id="1.10.240.10">
    <property type="entry name" value="Tyrosyl-Transfer RNA Synthetase"/>
    <property type="match status" value="1"/>
</dbReference>
<evidence type="ECO:0000256" key="7">
    <source>
        <dbReference type="ARBA" id="ARBA00022917"/>
    </source>
</evidence>
<keyword evidence="7 10" id="KW-0648">Protein biosynthesis</keyword>
<evidence type="ECO:0000313" key="15">
    <source>
        <dbReference type="Proteomes" id="UP000229335"/>
    </source>
</evidence>
<feature type="short sequence motif" description="'KMSKS' region" evidence="10">
    <location>
        <begin position="230"/>
        <end position="234"/>
    </location>
</feature>
<name>A0A2M6WL58_9BACT</name>
<dbReference type="Pfam" id="PF01479">
    <property type="entry name" value="S4"/>
    <property type="match status" value="1"/>
</dbReference>
<dbReference type="PROSITE" id="PS50889">
    <property type="entry name" value="S4"/>
    <property type="match status" value="1"/>
</dbReference>
<dbReference type="SUPFAM" id="SSF52374">
    <property type="entry name" value="Nucleotidylyl transferase"/>
    <property type="match status" value="1"/>
</dbReference>
<sequence>MPKVTTDDKKIQQLLSRGTAEIIVKENLEKKLRSGKKLRVKLGIDPTGSVLHLGHAVVLRKLKEFQDLGHQVIFLIGDFTARIGDPTGRSKERKPMTEKEIKQNMKNYVKQASLVLDINKVEVKYNSEWLKNMDLKDVITLTSKATYAQIAQRGDFKKRIKEDADLTLQEFMYPIMQGYDSVALKADVEIGGTDQKFNLLMGRQIQKRYGHEPQDVITCPLLIGLDGKHKMSKSLDNYIALTDAPEEMYGKIMTYPDSMIISGLELLTDISSEVIKNIEKSLAEGENPMRYKKMMAFEIVKTIKGVKEAQGAQVYFERTIQQKEIPQKIEIINLRERYSDLLAQIKKCKDLADKKNREELLESLRSLSDKNSIINILVGIGLATSKGEARRLIEQGGIKIDGEVIKDANKIIEITKDGILVQRGKRQFVKVVKE</sequence>
<evidence type="ECO:0000256" key="4">
    <source>
        <dbReference type="ARBA" id="ARBA00022741"/>
    </source>
</evidence>
<keyword evidence="6 11" id="KW-0694">RNA-binding</keyword>
<dbReference type="GO" id="GO:0004831">
    <property type="term" value="F:tyrosine-tRNA ligase activity"/>
    <property type="evidence" value="ECO:0007669"/>
    <property type="project" value="UniProtKB-UniRule"/>
</dbReference>
<evidence type="ECO:0000256" key="1">
    <source>
        <dbReference type="ARBA" id="ARBA00011738"/>
    </source>
</evidence>
<dbReference type="Gene3D" id="3.40.50.620">
    <property type="entry name" value="HUPs"/>
    <property type="match status" value="1"/>
</dbReference>
<proteinExistence type="inferred from homology"/>
<evidence type="ECO:0000256" key="9">
    <source>
        <dbReference type="ARBA" id="ARBA00048248"/>
    </source>
</evidence>
<protein>
    <recommendedName>
        <fullName evidence="10">Tyrosine--tRNA ligase</fullName>
        <ecNumber evidence="10">6.1.1.1</ecNumber>
    </recommendedName>
    <alternativeName>
        <fullName evidence="10">Tyrosyl-tRNA synthetase</fullName>
        <shortName evidence="10">TyrRS</shortName>
    </alternativeName>
</protein>
<keyword evidence="4 10" id="KW-0547">Nucleotide-binding</keyword>
<keyword evidence="12" id="KW-0175">Coiled coil</keyword>
<dbReference type="CDD" id="cd00805">
    <property type="entry name" value="TyrRS_core"/>
    <property type="match status" value="1"/>
</dbReference>
<dbReference type="GO" id="GO:0003723">
    <property type="term" value="F:RNA binding"/>
    <property type="evidence" value="ECO:0007669"/>
    <property type="project" value="UniProtKB-KW"/>
</dbReference>
<evidence type="ECO:0000256" key="2">
    <source>
        <dbReference type="ARBA" id="ARBA00022490"/>
    </source>
</evidence>
<dbReference type="SUPFAM" id="SSF55174">
    <property type="entry name" value="Alpha-L RNA-binding motif"/>
    <property type="match status" value="1"/>
</dbReference>
<dbReference type="Proteomes" id="UP000229335">
    <property type="component" value="Unassembled WGS sequence"/>
</dbReference>
<dbReference type="PANTHER" id="PTHR11766">
    <property type="entry name" value="TYROSYL-TRNA SYNTHETASE"/>
    <property type="match status" value="1"/>
</dbReference>
<dbReference type="GO" id="GO:0005524">
    <property type="term" value="F:ATP binding"/>
    <property type="evidence" value="ECO:0007669"/>
    <property type="project" value="UniProtKB-UniRule"/>
</dbReference>
<dbReference type="CDD" id="cd00165">
    <property type="entry name" value="S4"/>
    <property type="match status" value="1"/>
</dbReference>
<dbReference type="InterPro" id="IPR014729">
    <property type="entry name" value="Rossmann-like_a/b/a_fold"/>
</dbReference>
<comment type="caution">
    <text evidence="14">The sequence shown here is derived from an EMBL/GenBank/DDBJ whole genome shotgun (WGS) entry which is preliminary data.</text>
</comment>
<evidence type="ECO:0000313" key="14">
    <source>
        <dbReference type="EMBL" id="PIT93496.1"/>
    </source>
</evidence>
<dbReference type="SMART" id="SM00363">
    <property type="entry name" value="S4"/>
    <property type="match status" value="1"/>
</dbReference>
<evidence type="ECO:0000256" key="12">
    <source>
        <dbReference type="SAM" id="Coils"/>
    </source>
</evidence>
<evidence type="ECO:0000256" key="11">
    <source>
        <dbReference type="PROSITE-ProRule" id="PRU00182"/>
    </source>
</evidence>
<comment type="catalytic activity">
    <reaction evidence="9 10">
        <text>tRNA(Tyr) + L-tyrosine + ATP = L-tyrosyl-tRNA(Tyr) + AMP + diphosphate + H(+)</text>
        <dbReference type="Rhea" id="RHEA:10220"/>
        <dbReference type="Rhea" id="RHEA-COMP:9706"/>
        <dbReference type="Rhea" id="RHEA-COMP:9707"/>
        <dbReference type="ChEBI" id="CHEBI:15378"/>
        <dbReference type="ChEBI" id="CHEBI:30616"/>
        <dbReference type="ChEBI" id="CHEBI:33019"/>
        <dbReference type="ChEBI" id="CHEBI:58315"/>
        <dbReference type="ChEBI" id="CHEBI:78442"/>
        <dbReference type="ChEBI" id="CHEBI:78536"/>
        <dbReference type="ChEBI" id="CHEBI:456215"/>
        <dbReference type="EC" id="6.1.1.1"/>
    </reaction>
</comment>
<evidence type="ECO:0000256" key="10">
    <source>
        <dbReference type="HAMAP-Rule" id="MF_02007"/>
    </source>
</evidence>
<gene>
    <name evidence="10" type="primary">tyrS</name>
    <name evidence="14" type="ORF">COU00_04015</name>
</gene>
<dbReference type="PANTHER" id="PTHR11766:SF1">
    <property type="entry name" value="TYROSINE--TRNA LIGASE"/>
    <property type="match status" value="1"/>
</dbReference>
<evidence type="ECO:0000256" key="3">
    <source>
        <dbReference type="ARBA" id="ARBA00022598"/>
    </source>
</evidence>
<comment type="function">
    <text evidence="10">Catalyzes the attachment of tyrosine to tRNA(Tyr) in a two-step reaction: tyrosine is first activated by ATP to form Tyr-AMP and then transferred to the acceptor end of tRNA(Tyr).</text>
</comment>
<evidence type="ECO:0000256" key="5">
    <source>
        <dbReference type="ARBA" id="ARBA00022840"/>
    </source>
</evidence>
<dbReference type="Gene3D" id="3.10.290.10">
    <property type="entry name" value="RNA-binding S4 domain"/>
    <property type="match status" value="1"/>
</dbReference>
<dbReference type="NCBIfam" id="TIGR00234">
    <property type="entry name" value="tyrS"/>
    <property type="match status" value="1"/>
</dbReference>
<comment type="similarity">
    <text evidence="10">Belongs to the class-I aminoacyl-tRNA synthetase family. TyrS type 2 subfamily.</text>
</comment>
<dbReference type="EMBL" id="PFAS01000072">
    <property type="protein sequence ID" value="PIT93496.1"/>
    <property type="molecule type" value="Genomic_DNA"/>
</dbReference>
<comment type="subcellular location">
    <subcellularLocation>
        <location evidence="10">Cytoplasm</location>
    </subcellularLocation>
</comment>
<feature type="binding site" evidence="10">
    <location>
        <position position="233"/>
    </location>
    <ligand>
        <name>ATP</name>
        <dbReference type="ChEBI" id="CHEBI:30616"/>
    </ligand>
</feature>